<organism evidence="2 3">
    <name type="scientific">Candidatus Nitrosocosmicus arcticus</name>
    <dbReference type="NCBI Taxonomy" id="2035267"/>
    <lineage>
        <taxon>Archaea</taxon>
        <taxon>Nitrososphaerota</taxon>
        <taxon>Nitrososphaeria</taxon>
        <taxon>Nitrososphaerales</taxon>
        <taxon>Nitrososphaeraceae</taxon>
        <taxon>Candidatus Nitrosocosmicus</taxon>
    </lineage>
</organism>
<sequence>MDLVTCIKFLINTFDINLGTMKITILLVFTLTISMAGSQGYFFISNINAQTNNVVINEDETGGISQTFTDVDLTTKPESQRVDLVIPSFSNPTNITNPLFPISKLHSAVLLGNIDGALFRAETTLLPETRVVDLNGTKIETSVSQYTAYLNGRIHEIALDLYAQADDGSVWYFGEDVYNYKDGVVQDTEGTWRAGKDGPAAMIMPANPKVGDVFRPENIPGNVFEEVEVKSVNVKVEGPFGPANGAIITEELHMDGKYEDKIFAPKYGEFSTGNGRDLEVLAIAIPTDALTKSVPAELTTLSDGTKEIFNSAESGNWTNALNTLKNMNEAWTTFQIQNKDNVSKLLQTQMNKTLDALSGDVLSPAVDSNDVTGTQYAAIDAGLAILDLKLPYLLPSEVDLERFELWSIKLLVDAESDNMEGVTGDVTTLEWIQDRFLHGIYSSLATKIDSQIKELGSAVDDEDIDKSIDTVKQLLDSINQAQQ</sequence>
<keyword evidence="1" id="KW-1133">Transmembrane helix</keyword>
<name>A0A557SWH6_9ARCH</name>
<proteinExistence type="predicted"/>
<evidence type="ECO:0000313" key="2">
    <source>
        <dbReference type="EMBL" id="TVP40965.1"/>
    </source>
</evidence>
<keyword evidence="1" id="KW-0472">Membrane</keyword>
<keyword evidence="3" id="KW-1185">Reference proteome</keyword>
<evidence type="ECO:0000256" key="1">
    <source>
        <dbReference type="SAM" id="Phobius"/>
    </source>
</evidence>
<dbReference type="AlphaFoldDB" id="A0A557SWH6"/>
<evidence type="ECO:0000313" key="3">
    <source>
        <dbReference type="Proteomes" id="UP000315289"/>
    </source>
</evidence>
<comment type="caution">
    <text evidence="2">The sequence shown here is derived from an EMBL/GenBank/DDBJ whole genome shotgun (WGS) entry which is preliminary data.</text>
</comment>
<reference evidence="2 3" key="1">
    <citation type="journal article" date="2019" name="Front. Microbiol.">
        <title>Ammonia Oxidation by the Arctic Terrestrial Thaumarchaeote Candidatus Nitrosocosmicus arcticus Is Stimulated by Increasing Temperatures.</title>
        <authorList>
            <person name="Alves R.J.E."/>
            <person name="Kerou M."/>
            <person name="Zappe A."/>
            <person name="Bittner R."/>
            <person name="Abby S.S."/>
            <person name="Schmidt H.A."/>
            <person name="Pfeifer K."/>
            <person name="Schleper C."/>
        </authorList>
    </citation>
    <scope>NUCLEOTIDE SEQUENCE [LARGE SCALE GENOMIC DNA]</scope>
    <source>
        <strain evidence="2 3">Kfb</strain>
    </source>
</reference>
<gene>
    <name evidence="2" type="ORF">NARC_50146</name>
</gene>
<dbReference type="Proteomes" id="UP000315289">
    <property type="component" value="Unassembled WGS sequence"/>
</dbReference>
<accession>A0A557SWH6</accession>
<dbReference type="EMBL" id="VOAH01000005">
    <property type="protein sequence ID" value="TVP40965.1"/>
    <property type="molecule type" value="Genomic_DNA"/>
</dbReference>
<keyword evidence="1" id="KW-0812">Transmembrane</keyword>
<protein>
    <submittedName>
        <fullName evidence="2">Uncharacterized protein</fullName>
    </submittedName>
</protein>
<dbReference type="RefSeq" id="WP_222424822.1">
    <property type="nucleotide sequence ID" value="NZ_ML675581.1"/>
</dbReference>
<feature type="transmembrane region" description="Helical" evidence="1">
    <location>
        <begin position="23"/>
        <end position="44"/>
    </location>
</feature>